<protein>
    <recommendedName>
        <fullName evidence="5">Protein-lysine N-methyltransferase EFM4</fullName>
        <ecNumber evidence="5">2.1.1.-</ecNumber>
    </recommendedName>
    <alternativeName>
        <fullName evidence="5">Elongation factor methyltransferase 4</fullName>
    </alternativeName>
</protein>
<dbReference type="AlphaFoldDB" id="A0A066VPK2"/>
<evidence type="ECO:0000256" key="3">
    <source>
        <dbReference type="ARBA" id="ARBA00022679"/>
    </source>
</evidence>
<dbReference type="FunCoup" id="A0A066VPK2">
    <property type="interactions" value="380"/>
</dbReference>
<dbReference type="Gene3D" id="3.40.50.150">
    <property type="entry name" value="Vaccinia Virus protein VP39"/>
    <property type="match status" value="1"/>
</dbReference>
<comment type="caution">
    <text evidence="7">The sequence shown here is derived from an EMBL/GenBank/DDBJ whole genome shotgun (WGS) entry which is preliminary data.</text>
</comment>
<evidence type="ECO:0000256" key="5">
    <source>
        <dbReference type="HAMAP-Rule" id="MF_03188"/>
    </source>
</evidence>
<evidence type="ECO:0000256" key="4">
    <source>
        <dbReference type="ARBA" id="ARBA00022691"/>
    </source>
</evidence>
<dbReference type="EC" id="2.1.1.-" evidence="5"/>
<keyword evidence="2 5" id="KW-0489">Methyltransferase</keyword>
<dbReference type="OMA" id="PTPSFQF"/>
<dbReference type="InterPro" id="IPR025714">
    <property type="entry name" value="Methyltranfer_dom"/>
</dbReference>
<sequence>MANTDRDDGAAASTSLPESRLGTKAHWDEVYAREVKNFNDFGDEGEVWFGEDSVDRMVRYIQRYLEQRQEEHEEPAASELSVLDLGTGNGHMLFALLEGDAETALSASRMKGVDYSAGSISLAKSIGMRKAAEEQDQSYQEVAFEVLDLLDAKAVDALRNSGSPAGWDLVCDKGTYDAIALSSQLINGALPVDLYLRAVKSLTKAGGIFLITSCNFTEQELTAKFANSKAGFEVKDFVPTAKFSFGGQTGSTTTTISFKRLS</sequence>
<name>A0A066VPK2_TILAU</name>
<evidence type="ECO:0000256" key="1">
    <source>
        <dbReference type="ARBA" id="ARBA00022490"/>
    </source>
</evidence>
<keyword evidence="8" id="KW-1185">Reference proteome</keyword>
<dbReference type="HOGENOM" id="CLU_044783_1_0_1"/>
<evidence type="ECO:0000313" key="7">
    <source>
        <dbReference type="EMBL" id="KDN43682.1"/>
    </source>
</evidence>
<evidence type="ECO:0000313" key="8">
    <source>
        <dbReference type="Proteomes" id="UP000027361"/>
    </source>
</evidence>
<keyword evidence="5" id="KW-0813">Transport</keyword>
<dbReference type="GO" id="GO:0005737">
    <property type="term" value="C:cytoplasm"/>
    <property type="evidence" value="ECO:0007669"/>
    <property type="project" value="UniProtKB-SubCell"/>
</dbReference>
<comment type="function">
    <text evidence="5">S-adenosyl-L-methionine-dependent protein-lysine N-methyltransferase that mono- and dimethylates elongation factor 1-alpha at 'Lys-316'. May play a role in intracellular transport.</text>
</comment>
<dbReference type="OrthoDB" id="10069295at2759"/>
<dbReference type="HAMAP" id="MF_03188">
    <property type="entry name" value="Methyltr_EFM4"/>
    <property type="match status" value="1"/>
</dbReference>
<dbReference type="CDD" id="cd02440">
    <property type="entry name" value="AdoMet_MTases"/>
    <property type="match status" value="1"/>
</dbReference>
<dbReference type="STRING" id="1037660.A0A066VPK2"/>
<dbReference type="Pfam" id="PF13847">
    <property type="entry name" value="Methyltransf_31"/>
    <property type="match status" value="1"/>
</dbReference>
<dbReference type="SUPFAM" id="SSF53335">
    <property type="entry name" value="S-adenosyl-L-methionine-dependent methyltransferases"/>
    <property type="match status" value="1"/>
</dbReference>
<comment type="subcellular location">
    <subcellularLocation>
        <location evidence="5">Cytoplasm</location>
    </subcellularLocation>
</comment>
<accession>A0A066VPK2</accession>
<evidence type="ECO:0000256" key="2">
    <source>
        <dbReference type="ARBA" id="ARBA00022603"/>
    </source>
</evidence>
<dbReference type="GeneID" id="25261601"/>
<dbReference type="InParanoid" id="A0A066VPK2"/>
<dbReference type="PANTHER" id="PTHR12843">
    <property type="entry name" value="PROTEIN-LYSINE N-METHYLTRANSFERASE METTL10"/>
    <property type="match status" value="1"/>
</dbReference>
<organism evidence="7 8">
    <name type="scientific">Tilletiaria anomala (strain ATCC 24038 / CBS 436.72 / UBC 951)</name>
    <dbReference type="NCBI Taxonomy" id="1037660"/>
    <lineage>
        <taxon>Eukaryota</taxon>
        <taxon>Fungi</taxon>
        <taxon>Dikarya</taxon>
        <taxon>Basidiomycota</taxon>
        <taxon>Ustilaginomycotina</taxon>
        <taxon>Exobasidiomycetes</taxon>
        <taxon>Georgefischeriales</taxon>
        <taxon>Tilletiariaceae</taxon>
        <taxon>Tilletiaria</taxon>
    </lineage>
</organism>
<reference evidence="7 8" key="1">
    <citation type="submission" date="2014-05" db="EMBL/GenBank/DDBJ databases">
        <title>Draft genome sequence of a rare smut relative, Tilletiaria anomala UBC 951.</title>
        <authorList>
            <consortium name="DOE Joint Genome Institute"/>
            <person name="Toome M."/>
            <person name="Kuo A."/>
            <person name="Henrissat B."/>
            <person name="Lipzen A."/>
            <person name="Tritt A."/>
            <person name="Yoshinaga Y."/>
            <person name="Zane M."/>
            <person name="Barry K."/>
            <person name="Grigoriev I.V."/>
            <person name="Spatafora J.W."/>
            <person name="Aimea M.C."/>
        </authorList>
    </citation>
    <scope>NUCLEOTIDE SEQUENCE [LARGE SCALE GENOMIC DNA]</scope>
    <source>
        <strain evidence="7 8">UBC 951</strain>
    </source>
</reference>
<keyword evidence="1 5" id="KW-0963">Cytoplasm</keyword>
<dbReference type="EMBL" id="JMSN01000059">
    <property type="protein sequence ID" value="KDN43682.1"/>
    <property type="molecule type" value="Genomic_DNA"/>
</dbReference>
<dbReference type="GO" id="GO:0032259">
    <property type="term" value="P:methylation"/>
    <property type="evidence" value="ECO:0007669"/>
    <property type="project" value="UniProtKB-KW"/>
</dbReference>
<keyword evidence="4 5" id="KW-0949">S-adenosyl-L-methionine</keyword>
<gene>
    <name evidence="5" type="primary">EFM4</name>
    <name evidence="7" type="ORF">K437DRAFT_147393</name>
</gene>
<dbReference type="PANTHER" id="PTHR12843:SF5">
    <property type="entry name" value="EEF1A LYSINE METHYLTRANSFERASE 2"/>
    <property type="match status" value="1"/>
</dbReference>
<dbReference type="InterPro" id="IPR029063">
    <property type="entry name" value="SAM-dependent_MTases_sf"/>
</dbReference>
<dbReference type="GO" id="GO:0016279">
    <property type="term" value="F:protein-lysine N-methyltransferase activity"/>
    <property type="evidence" value="ECO:0007669"/>
    <property type="project" value="UniProtKB-UniRule"/>
</dbReference>
<keyword evidence="3 5" id="KW-0808">Transferase</keyword>
<comment type="similarity">
    <text evidence="5">Belongs to the class I-like SAM-binding methyltransferase superfamily. EFM4 family.</text>
</comment>
<evidence type="ECO:0000259" key="6">
    <source>
        <dbReference type="Pfam" id="PF13847"/>
    </source>
</evidence>
<dbReference type="InterPro" id="IPR026635">
    <property type="entry name" value="Efm4/METTL10"/>
</dbReference>
<dbReference type="RefSeq" id="XP_013242458.1">
    <property type="nucleotide sequence ID" value="XM_013387004.1"/>
</dbReference>
<feature type="domain" description="Methyltransferase" evidence="6">
    <location>
        <begin position="78"/>
        <end position="229"/>
    </location>
</feature>
<dbReference type="GO" id="GO:0016192">
    <property type="term" value="P:vesicle-mediated transport"/>
    <property type="evidence" value="ECO:0007669"/>
    <property type="project" value="UniProtKB-UniRule"/>
</dbReference>
<dbReference type="Proteomes" id="UP000027361">
    <property type="component" value="Unassembled WGS sequence"/>
</dbReference>
<proteinExistence type="inferred from homology"/>